<evidence type="ECO:0000256" key="1">
    <source>
        <dbReference type="SAM" id="MobiDB-lite"/>
    </source>
</evidence>
<keyword evidence="3" id="KW-1185">Reference proteome</keyword>
<gene>
    <name evidence="2" type="ORF">GOP47_0019025</name>
</gene>
<organism evidence="2 3">
    <name type="scientific">Adiantum capillus-veneris</name>
    <name type="common">Maidenhair fern</name>
    <dbReference type="NCBI Taxonomy" id="13818"/>
    <lineage>
        <taxon>Eukaryota</taxon>
        <taxon>Viridiplantae</taxon>
        <taxon>Streptophyta</taxon>
        <taxon>Embryophyta</taxon>
        <taxon>Tracheophyta</taxon>
        <taxon>Polypodiopsida</taxon>
        <taxon>Polypodiidae</taxon>
        <taxon>Polypodiales</taxon>
        <taxon>Pteridineae</taxon>
        <taxon>Pteridaceae</taxon>
        <taxon>Vittarioideae</taxon>
        <taxon>Adiantum</taxon>
    </lineage>
</organism>
<accession>A0A9D4ZB87</accession>
<dbReference type="AlphaFoldDB" id="A0A9D4ZB87"/>
<evidence type="ECO:0000313" key="3">
    <source>
        <dbReference type="Proteomes" id="UP000886520"/>
    </source>
</evidence>
<protein>
    <submittedName>
        <fullName evidence="2">Uncharacterized protein</fullName>
    </submittedName>
</protein>
<dbReference type="EMBL" id="JABFUD020000018">
    <property type="protein sequence ID" value="KAI5066401.1"/>
    <property type="molecule type" value="Genomic_DNA"/>
</dbReference>
<feature type="region of interest" description="Disordered" evidence="1">
    <location>
        <begin position="114"/>
        <end position="141"/>
    </location>
</feature>
<evidence type="ECO:0000313" key="2">
    <source>
        <dbReference type="EMBL" id="KAI5066401.1"/>
    </source>
</evidence>
<reference evidence="2" key="1">
    <citation type="submission" date="2021-01" db="EMBL/GenBank/DDBJ databases">
        <title>Adiantum capillus-veneris genome.</title>
        <authorList>
            <person name="Fang Y."/>
            <person name="Liao Q."/>
        </authorList>
    </citation>
    <scope>NUCLEOTIDE SEQUENCE</scope>
    <source>
        <strain evidence="2">H3</strain>
        <tissue evidence="2">Leaf</tissue>
    </source>
</reference>
<feature type="compositionally biased region" description="Basic and acidic residues" evidence="1">
    <location>
        <begin position="130"/>
        <end position="141"/>
    </location>
</feature>
<comment type="caution">
    <text evidence="2">The sequence shown here is derived from an EMBL/GenBank/DDBJ whole genome shotgun (WGS) entry which is preliminary data.</text>
</comment>
<dbReference type="Proteomes" id="UP000886520">
    <property type="component" value="Chromosome 18"/>
</dbReference>
<feature type="region of interest" description="Disordered" evidence="1">
    <location>
        <begin position="14"/>
        <end position="35"/>
    </location>
</feature>
<sequence>MQVEEWGNVCAWGKATRTGSGRGRTGSQGWPSVGPAGGSCIGREVRIGGAAARWTEGGVSVDLCSCWGGEATRRAAKDSTAIKGKAAGYYSRGREHEGSVTGVVVGVGKARQEIGEGIPSSMERGGCQGEVRDTRPEEVEL</sequence>
<proteinExistence type="predicted"/>
<name>A0A9D4ZB87_ADICA</name>